<dbReference type="CDD" id="cd06170">
    <property type="entry name" value="LuxR_C_like"/>
    <property type="match status" value="1"/>
</dbReference>
<evidence type="ECO:0000313" key="3">
    <source>
        <dbReference type="Proteomes" id="UP000582974"/>
    </source>
</evidence>
<keyword evidence="3" id="KW-1185">Reference proteome</keyword>
<evidence type="ECO:0000259" key="1">
    <source>
        <dbReference type="PROSITE" id="PS50043"/>
    </source>
</evidence>
<dbReference type="InterPro" id="IPR016032">
    <property type="entry name" value="Sig_transdc_resp-reg_C-effctor"/>
</dbReference>
<gene>
    <name evidence="2" type="ORF">H0B56_07785</name>
</gene>
<organism evidence="2 3">
    <name type="scientific">Haloechinothrix aidingensis</name>
    <dbReference type="NCBI Taxonomy" id="2752311"/>
    <lineage>
        <taxon>Bacteria</taxon>
        <taxon>Bacillati</taxon>
        <taxon>Actinomycetota</taxon>
        <taxon>Actinomycetes</taxon>
        <taxon>Pseudonocardiales</taxon>
        <taxon>Pseudonocardiaceae</taxon>
        <taxon>Haloechinothrix</taxon>
    </lineage>
</organism>
<dbReference type="PANTHER" id="PTHR47691:SF3">
    <property type="entry name" value="HTH-TYPE TRANSCRIPTIONAL REGULATOR RV0890C-RELATED"/>
    <property type="match status" value="1"/>
</dbReference>
<proteinExistence type="predicted"/>
<dbReference type="GO" id="GO:0003677">
    <property type="term" value="F:DNA binding"/>
    <property type="evidence" value="ECO:0007669"/>
    <property type="project" value="InterPro"/>
</dbReference>
<dbReference type="InterPro" id="IPR049945">
    <property type="entry name" value="AAA_22"/>
</dbReference>
<dbReference type="InterPro" id="IPR027417">
    <property type="entry name" value="P-loop_NTPase"/>
</dbReference>
<sequence>MASSSLVTLTGPGGVGKSRLALRAAATVRTTFPDGVFFVGLAELREPDLLVNTVADRLGLGDRSTLPALDLVVDALRTKRLLLVLDNCEHLVDACAHLVGNVIGACPGVVVLATSRQSLGAPGERVLPVPPLHVPEPDEPVARLERSEAVTLFVDRARAVVPSFALTEDNAEDVARLCRRLDGLPLAIELAAVRVRALSVRRLADRLNEQLMSLTSGNRSGPGRHETLRALMDWSYELCTESERLVWARASVFSASFDLDAAEVVCAGEGVDTGSVVNVIDGLLDKSVLLREEQHGEVRYRMLETMRQYGEDRLRAAGELETVRRRHRAFYVELTSAFEREWIGPDQAAWLGRLRREHADLRVALDFCASDPDEAAVGMRMIFACKEYWLGRGLNTEGRVQLSRLLDVAPADSPGRARALSYYGFLALVQGDVQAFESAARQASELADATDDDNARAYVHNVRAYAALIGNDMPKARELFRRSAGMFRTQGELGAELWATFNYGLALSLDEDLDGGRRVLRDCVAAFTARGECFWRSWALWSRAAAEYLCGDIQQAVGACLEVLRLQQRIDDRVVIAFSLTVMAGCAAHSGQPSRAARLFGAAMAVWQSLGASPNHYAAFVEPLHTDTELVTGELGQEEAIREFADGYALPVDEAVAYALGEDPVAPRQPDEPLTRREAQIAELVAQGLTNRGIADRLVIAQRTAETHINHILTKLGFSNRAQIAAWITRNRR</sequence>
<dbReference type="PRINTS" id="PR00364">
    <property type="entry name" value="DISEASERSIST"/>
</dbReference>
<dbReference type="AlphaFoldDB" id="A0A838A9L3"/>
<feature type="domain" description="HTH luxR-type" evidence="1">
    <location>
        <begin position="667"/>
        <end position="732"/>
    </location>
</feature>
<dbReference type="PANTHER" id="PTHR47691">
    <property type="entry name" value="REGULATOR-RELATED"/>
    <property type="match status" value="1"/>
</dbReference>
<dbReference type="Pfam" id="PF13401">
    <property type="entry name" value="AAA_22"/>
    <property type="match status" value="1"/>
</dbReference>
<dbReference type="SUPFAM" id="SSF52540">
    <property type="entry name" value="P-loop containing nucleoside triphosphate hydrolases"/>
    <property type="match status" value="1"/>
</dbReference>
<dbReference type="SUPFAM" id="SSF46894">
    <property type="entry name" value="C-terminal effector domain of the bipartite response regulators"/>
    <property type="match status" value="1"/>
</dbReference>
<dbReference type="SUPFAM" id="SSF48452">
    <property type="entry name" value="TPR-like"/>
    <property type="match status" value="1"/>
</dbReference>
<comment type="caution">
    <text evidence="2">The sequence shown here is derived from an EMBL/GenBank/DDBJ whole genome shotgun (WGS) entry which is preliminary data.</text>
</comment>
<dbReference type="SMART" id="SM00421">
    <property type="entry name" value="HTH_LUXR"/>
    <property type="match status" value="1"/>
</dbReference>
<name>A0A838A9L3_9PSEU</name>
<dbReference type="InterPro" id="IPR058852">
    <property type="entry name" value="HTH_77"/>
</dbReference>
<dbReference type="Pfam" id="PF00196">
    <property type="entry name" value="GerE"/>
    <property type="match status" value="1"/>
</dbReference>
<dbReference type="GO" id="GO:0006355">
    <property type="term" value="P:regulation of DNA-templated transcription"/>
    <property type="evidence" value="ECO:0007669"/>
    <property type="project" value="InterPro"/>
</dbReference>
<dbReference type="GO" id="GO:0043531">
    <property type="term" value="F:ADP binding"/>
    <property type="evidence" value="ECO:0007669"/>
    <property type="project" value="InterPro"/>
</dbReference>
<dbReference type="Gene3D" id="1.10.10.10">
    <property type="entry name" value="Winged helix-like DNA-binding domain superfamily/Winged helix DNA-binding domain"/>
    <property type="match status" value="1"/>
</dbReference>
<dbReference type="Pfam" id="PF25872">
    <property type="entry name" value="HTH_77"/>
    <property type="match status" value="1"/>
</dbReference>
<accession>A0A838A9L3</accession>
<dbReference type="Proteomes" id="UP000582974">
    <property type="component" value="Unassembled WGS sequence"/>
</dbReference>
<dbReference type="Gene3D" id="1.25.40.10">
    <property type="entry name" value="Tetratricopeptide repeat domain"/>
    <property type="match status" value="1"/>
</dbReference>
<dbReference type="InterPro" id="IPR036388">
    <property type="entry name" value="WH-like_DNA-bd_sf"/>
</dbReference>
<dbReference type="InterPro" id="IPR011990">
    <property type="entry name" value="TPR-like_helical_dom_sf"/>
</dbReference>
<dbReference type="EMBL" id="JACCKD010000002">
    <property type="protein sequence ID" value="MBA0125439.1"/>
    <property type="molecule type" value="Genomic_DNA"/>
</dbReference>
<dbReference type="InterPro" id="IPR000792">
    <property type="entry name" value="Tscrpt_reg_LuxR_C"/>
</dbReference>
<dbReference type="Gene3D" id="3.40.50.300">
    <property type="entry name" value="P-loop containing nucleotide triphosphate hydrolases"/>
    <property type="match status" value="1"/>
</dbReference>
<reference evidence="2 3" key="1">
    <citation type="submission" date="2020-07" db="EMBL/GenBank/DDBJ databases">
        <title>Genome of Haloechinothrix sp.</title>
        <authorList>
            <person name="Tang S.-K."/>
            <person name="Yang L."/>
            <person name="Zhu W.-Y."/>
        </authorList>
    </citation>
    <scope>NUCLEOTIDE SEQUENCE [LARGE SCALE GENOMIC DNA]</scope>
    <source>
        <strain evidence="2 3">YIM 98757</strain>
    </source>
</reference>
<protein>
    <submittedName>
        <fullName evidence="2">LuxR family transcriptional regulator</fullName>
    </submittedName>
</protein>
<dbReference type="PRINTS" id="PR00038">
    <property type="entry name" value="HTHLUXR"/>
</dbReference>
<dbReference type="PROSITE" id="PS50043">
    <property type="entry name" value="HTH_LUXR_2"/>
    <property type="match status" value="1"/>
</dbReference>
<evidence type="ECO:0000313" key="2">
    <source>
        <dbReference type="EMBL" id="MBA0125439.1"/>
    </source>
</evidence>